<dbReference type="Proteomes" id="UP001266305">
    <property type="component" value="Unassembled WGS sequence"/>
</dbReference>
<organism evidence="4 5">
    <name type="scientific">Saguinus oedipus</name>
    <name type="common">Cotton-top tamarin</name>
    <name type="synonym">Oedipomidas oedipus</name>
    <dbReference type="NCBI Taxonomy" id="9490"/>
    <lineage>
        <taxon>Eukaryota</taxon>
        <taxon>Metazoa</taxon>
        <taxon>Chordata</taxon>
        <taxon>Craniata</taxon>
        <taxon>Vertebrata</taxon>
        <taxon>Euteleostomi</taxon>
        <taxon>Mammalia</taxon>
        <taxon>Eutheria</taxon>
        <taxon>Euarchontoglires</taxon>
        <taxon>Primates</taxon>
        <taxon>Haplorrhini</taxon>
        <taxon>Platyrrhini</taxon>
        <taxon>Cebidae</taxon>
        <taxon>Callitrichinae</taxon>
        <taxon>Saguinus</taxon>
    </lineage>
</organism>
<dbReference type="PANTHER" id="PTHR13405:SF11">
    <property type="entry name" value="NUCLEAR PORE COMPLEX PROTEIN NUP133"/>
    <property type="match status" value="1"/>
</dbReference>
<evidence type="ECO:0000313" key="5">
    <source>
        <dbReference type="Proteomes" id="UP001266305"/>
    </source>
</evidence>
<dbReference type="EMBL" id="JASSZA010000001">
    <property type="protein sequence ID" value="KAK2119924.1"/>
    <property type="molecule type" value="Genomic_DNA"/>
</dbReference>
<keyword evidence="5" id="KW-1185">Reference proteome</keyword>
<evidence type="ECO:0000313" key="4">
    <source>
        <dbReference type="EMBL" id="KAK2119924.1"/>
    </source>
</evidence>
<comment type="subcellular location">
    <subcellularLocation>
        <location evidence="1">Nucleus</location>
    </subcellularLocation>
</comment>
<keyword evidence="3" id="KW-0539">Nucleus</keyword>
<proteinExistence type="predicted"/>
<comment type="caution">
    <text evidence="4">The sequence shown here is derived from an EMBL/GenBank/DDBJ whole genome shotgun (WGS) entry which is preliminary data.</text>
</comment>
<reference evidence="4 5" key="1">
    <citation type="submission" date="2023-05" db="EMBL/GenBank/DDBJ databases">
        <title>B98-5 Cell Line De Novo Hybrid Assembly: An Optical Mapping Approach.</title>
        <authorList>
            <person name="Kananen K."/>
            <person name="Auerbach J.A."/>
            <person name="Kautto E."/>
            <person name="Blachly J.S."/>
        </authorList>
    </citation>
    <scope>NUCLEOTIDE SEQUENCE [LARGE SCALE GENOMIC DNA]</scope>
    <source>
        <strain evidence="4">B95-8</strain>
        <tissue evidence="4">Cell line</tissue>
    </source>
</reference>
<evidence type="ECO:0000256" key="2">
    <source>
        <dbReference type="ARBA" id="ARBA00022448"/>
    </source>
</evidence>
<dbReference type="InterPro" id="IPR037624">
    <property type="entry name" value="Nup133-like"/>
</dbReference>
<evidence type="ECO:0000256" key="1">
    <source>
        <dbReference type="ARBA" id="ARBA00004123"/>
    </source>
</evidence>
<protein>
    <submittedName>
        <fullName evidence="4">Uncharacterized protein</fullName>
    </submittedName>
</protein>
<evidence type="ECO:0000256" key="3">
    <source>
        <dbReference type="ARBA" id="ARBA00023242"/>
    </source>
</evidence>
<sequence>MAILIALNKRVYEIPANLTPADVFFREVSQIDTICECLLDHEEQVLGDTPLDSIEWAEVVINVNNILKDMLQVASHYRQNRNSLYRKEEPPEKELEYVPWTATSGPGGIQTVIMCQHETVLGVVYPQADSNIQNIVTEQLVALIDCFLDGYVSQLKSVDKSSNQERYNNLEMEYLQKRSDLLSPLLTLGQYLWAASVAEKYCDFDILAQMCKQTDNLS</sequence>
<accession>A0ABQ9WE39</accession>
<gene>
    <name evidence="4" type="ORF">P7K49_001310</name>
</gene>
<keyword evidence="2" id="KW-0813">Transport</keyword>
<dbReference type="PANTHER" id="PTHR13405">
    <property type="entry name" value="NUCLEAR PORE COMPLEX PROTEIN NUP133"/>
    <property type="match status" value="1"/>
</dbReference>
<name>A0ABQ9WE39_SAGOE</name>